<dbReference type="GO" id="GO:0035091">
    <property type="term" value="F:phosphatidylinositol binding"/>
    <property type="evidence" value="ECO:0007669"/>
    <property type="project" value="InterPro"/>
</dbReference>
<evidence type="ECO:0008006" key="8">
    <source>
        <dbReference type="Google" id="ProtNLM"/>
    </source>
</evidence>
<reference evidence="6" key="1">
    <citation type="journal article" date="2021" name="Genome Biol. Evol.">
        <title>A High-Quality Reference Genome for a Parasitic Bivalve with Doubly Uniparental Inheritance (Bivalvia: Unionida).</title>
        <authorList>
            <person name="Smith C.H."/>
        </authorList>
    </citation>
    <scope>NUCLEOTIDE SEQUENCE</scope>
    <source>
        <strain evidence="6">CHS0354</strain>
    </source>
</reference>
<dbReference type="InterPro" id="IPR001683">
    <property type="entry name" value="PX_dom"/>
</dbReference>
<feature type="domain" description="PXA" evidence="5">
    <location>
        <begin position="265"/>
        <end position="463"/>
    </location>
</feature>
<evidence type="ECO:0000259" key="5">
    <source>
        <dbReference type="PROSITE" id="PS51207"/>
    </source>
</evidence>
<feature type="domain" description="PX" evidence="4">
    <location>
        <begin position="747"/>
        <end position="873"/>
    </location>
</feature>
<feature type="region of interest" description="Disordered" evidence="2">
    <location>
        <begin position="666"/>
        <end position="692"/>
    </location>
</feature>
<dbReference type="PROSITE" id="PS50195">
    <property type="entry name" value="PX"/>
    <property type="match status" value="1"/>
</dbReference>
<dbReference type="SMART" id="SM00312">
    <property type="entry name" value="PX"/>
    <property type="match status" value="1"/>
</dbReference>
<dbReference type="InterPro" id="IPR013937">
    <property type="entry name" value="Sorting_nexin_C"/>
</dbReference>
<dbReference type="Pfam" id="PF00787">
    <property type="entry name" value="PX"/>
    <property type="match status" value="1"/>
</dbReference>
<feature type="compositionally biased region" description="Polar residues" evidence="2">
    <location>
        <begin position="667"/>
        <end position="679"/>
    </location>
</feature>
<feature type="region of interest" description="Disordered" evidence="2">
    <location>
        <begin position="912"/>
        <end position="932"/>
    </location>
</feature>
<dbReference type="PANTHER" id="PTHR22775:SF3">
    <property type="entry name" value="SORTING NEXIN-13"/>
    <property type="match status" value="1"/>
</dbReference>
<keyword evidence="7" id="KW-1185">Reference proteome</keyword>
<evidence type="ECO:0000313" key="6">
    <source>
        <dbReference type="EMBL" id="KAK3610074.1"/>
    </source>
</evidence>
<feature type="compositionally biased region" description="Basic and acidic residues" evidence="2">
    <location>
        <begin position="991"/>
        <end position="1006"/>
    </location>
</feature>
<organism evidence="6 7">
    <name type="scientific">Potamilus streckersoni</name>
    <dbReference type="NCBI Taxonomy" id="2493646"/>
    <lineage>
        <taxon>Eukaryota</taxon>
        <taxon>Metazoa</taxon>
        <taxon>Spiralia</taxon>
        <taxon>Lophotrochozoa</taxon>
        <taxon>Mollusca</taxon>
        <taxon>Bivalvia</taxon>
        <taxon>Autobranchia</taxon>
        <taxon>Heteroconchia</taxon>
        <taxon>Palaeoheterodonta</taxon>
        <taxon>Unionida</taxon>
        <taxon>Unionoidea</taxon>
        <taxon>Unionidae</taxon>
        <taxon>Ambleminae</taxon>
        <taxon>Lampsilini</taxon>
        <taxon>Potamilus</taxon>
    </lineage>
</organism>
<reference evidence="6" key="3">
    <citation type="submission" date="2023-05" db="EMBL/GenBank/DDBJ databases">
        <authorList>
            <person name="Smith C.H."/>
        </authorList>
    </citation>
    <scope>NUCLEOTIDE SEQUENCE</scope>
    <source>
        <strain evidence="6">CHS0354</strain>
        <tissue evidence="6">Mantle</tissue>
    </source>
</reference>
<dbReference type="SMART" id="SM00313">
    <property type="entry name" value="PXA"/>
    <property type="match status" value="1"/>
</dbReference>
<feature type="region of interest" description="Disordered" evidence="2">
    <location>
        <begin position="970"/>
        <end position="1006"/>
    </location>
</feature>
<proteinExistence type="inferred from homology"/>
<evidence type="ECO:0000313" key="7">
    <source>
        <dbReference type="Proteomes" id="UP001195483"/>
    </source>
</evidence>
<dbReference type="Proteomes" id="UP001195483">
    <property type="component" value="Unassembled WGS sequence"/>
</dbReference>
<dbReference type="InterPro" id="IPR003114">
    <property type="entry name" value="Phox_assoc"/>
</dbReference>
<keyword evidence="3" id="KW-0472">Membrane</keyword>
<sequence>MNKIAVSTYDFVKDFASHHRKITAFQKIVAVSLIVGVSAVIHRNVFFLLICLTYLLSLACAIFITNHIIYTNVHVRSDTVLIFTVYFSSGLKSAFSIIRSICIEFFYGNGSSPQYKNEDQVPRNGNQNYHSLHELSEELPGLQLEHKQDSTFDNLPQDPEVMNNKSTFYLSCTEDEQESKSFYLQTQDSVMTQDESKTRVIDYAVNQKSLTTDTHQHFEMENSMLQVDNSASFINSALEATGPNSESLSLCRNRDIEEECTPELGKTIDHTVNNLLELIHRDFVNAWYQMISSNTEAPDELYAAFESIAEQFKIRLSQIDYHSLAGEICCLFQKHIQVVSASSRMLRTQSKRRHSLGRSKSNSTFPELQNSKIPLFYSLEDIYDSKWSLHPALKNDVAEMKYIQSVTGILIDHCVPANLHCSQTVQILFNEIITSNIFLNVLHHLCEPVFIFEKIIQISSDEEIFLGDESSIMSDNEREATNTEKVQSQNNVENHITLDRDSYSGDEYAGNVSCKWNGETPPEFLLDTLEATKTICTNSDVRLLEMEKNIARISSKNVERIEDVSLPEQIYWKEQVHGSSNHGSKFDLALVTETAKISVDCSNMEFCDHSSALMTLSSSSSTSYFPSGTVSSTKDTEEIFVTKETPLTLLHPSIKIFTKSEKEWSDKTSGLSQSPSTKYLDTDSLDEKYPSSPVDQADDVFETYLFDCKKKNMEAFDQKTARSSSLSVRLTDLGKTTLDVSLHKTFHSALIAATDTRKERGTSSSYTLYKVEYDALYPDETGELVPRKGTVWRRFREFINLQVRLEYNSEYKKSLKGIKGPKRWQLPFGNMDKDTVETRKKVLETYLKCLIDKPDICNGPELKEFLGYEGDGRIAFVRRPSDVGVRRIDQMLVRTVSGVFDKLVERLPSLPQELPSFSGKKEESKDDDSIPSDDVDCIEIDFSISERQTQSDCLLMENILERYTQLKGQKKPMATSQDGEITPEKSCISADTKEEDTFPKETEKSEAEMPLATHVLDILVEILSNHDNWVCRERVQTAARLVLGKALNRWLEEKVDFLISSEMVLFYLTTLEKTFWPEGEFLLEPRLQLTPQQEERIK</sequence>
<accession>A0AAE0TGS6</accession>
<dbReference type="EMBL" id="JAEAOA010001908">
    <property type="protein sequence ID" value="KAK3610074.1"/>
    <property type="molecule type" value="Genomic_DNA"/>
</dbReference>
<evidence type="ECO:0000256" key="2">
    <source>
        <dbReference type="SAM" id="MobiDB-lite"/>
    </source>
</evidence>
<dbReference type="SUPFAM" id="SSF64268">
    <property type="entry name" value="PX domain"/>
    <property type="match status" value="1"/>
</dbReference>
<keyword evidence="3" id="KW-0812">Transmembrane</keyword>
<dbReference type="Gene3D" id="3.30.1520.10">
    <property type="entry name" value="Phox-like domain"/>
    <property type="match status" value="1"/>
</dbReference>
<evidence type="ECO:0000256" key="1">
    <source>
        <dbReference type="ARBA" id="ARBA00010883"/>
    </source>
</evidence>
<dbReference type="Pfam" id="PF02194">
    <property type="entry name" value="PXA"/>
    <property type="match status" value="1"/>
</dbReference>
<feature type="transmembrane region" description="Helical" evidence="3">
    <location>
        <begin position="24"/>
        <end position="41"/>
    </location>
</feature>
<feature type="compositionally biased region" description="Basic and acidic residues" evidence="2">
    <location>
        <begin position="919"/>
        <end position="928"/>
    </location>
</feature>
<evidence type="ECO:0000259" key="4">
    <source>
        <dbReference type="PROSITE" id="PS50195"/>
    </source>
</evidence>
<feature type="transmembrane region" description="Helical" evidence="3">
    <location>
        <begin position="47"/>
        <end position="68"/>
    </location>
</feature>
<dbReference type="PROSITE" id="PS51207">
    <property type="entry name" value="PXA"/>
    <property type="match status" value="1"/>
</dbReference>
<comment type="caution">
    <text evidence="6">The sequence shown here is derived from an EMBL/GenBank/DDBJ whole genome shotgun (WGS) entry which is preliminary data.</text>
</comment>
<name>A0AAE0TGS6_9BIVA</name>
<dbReference type="InterPro" id="IPR036871">
    <property type="entry name" value="PX_dom_sf"/>
</dbReference>
<dbReference type="Pfam" id="PF08628">
    <property type="entry name" value="Nexin_C"/>
    <property type="match status" value="1"/>
</dbReference>
<protein>
    <recommendedName>
        <fullName evidence="8">Sorting nexin-19</fullName>
    </recommendedName>
</protein>
<dbReference type="AlphaFoldDB" id="A0AAE0TGS6"/>
<comment type="similarity">
    <text evidence="1">Belongs to the sorting nexin family.</text>
</comment>
<gene>
    <name evidence="6" type="ORF">CHS0354_032160</name>
</gene>
<reference evidence="6" key="2">
    <citation type="journal article" date="2021" name="Genome Biol. Evol.">
        <title>Developing a high-quality reference genome for a parasitic bivalve with doubly uniparental inheritance (Bivalvia: Unionida).</title>
        <authorList>
            <person name="Smith C.H."/>
        </authorList>
    </citation>
    <scope>NUCLEOTIDE SEQUENCE</scope>
    <source>
        <strain evidence="6">CHS0354</strain>
        <tissue evidence="6">Mantle</tissue>
    </source>
</reference>
<keyword evidence="3" id="KW-1133">Transmembrane helix</keyword>
<evidence type="ECO:0000256" key="3">
    <source>
        <dbReference type="SAM" id="Phobius"/>
    </source>
</evidence>
<dbReference type="PANTHER" id="PTHR22775">
    <property type="entry name" value="SORTING NEXIN"/>
    <property type="match status" value="1"/>
</dbReference>